<keyword evidence="1" id="KW-0812">Transmembrane</keyword>
<keyword evidence="1" id="KW-0472">Membrane</keyword>
<evidence type="ECO:0000313" key="2">
    <source>
        <dbReference type="EMBL" id="CAG6768279.1"/>
    </source>
</evidence>
<feature type="transmembrane region" description="Helical" evidence="1">
    <location>
        <begin position="39"/>
        <end position="57"/>
    </location>
</feature>
<sequence length="99" mass="11470">MLKSEPSTKKNVGILISRPPIFTAIPLSLSSLFPLNVSSLLLSHLLHCLLVFLVQFLQFPQHFQLIFLTQVQNELNICLFNVRQHCFVFANVFNLRYIR</sequence>
<reference evidence="2" key="1">
    <citation type="submission" date="2021-05" db="EMBL/GenBank/DDBJ databases">
        <authorList>
            <person name="Alioto T."/>
            <person name="Alioto T."/>
            <person name="Gomez Garrido J."/>
        </authorList>
    </citation>
    <scope>NUCLEOTIDE SEQUENCE</scope>
</reference>
<keyword evidence="1" id="KW-1133">Transmembrane helix</keyword>
<name>A0A8D9AN51_9HEMI</name>
<protein>
    <submittedName>
        <fullName evidence="2">Uncharacterized protein</fullName>
    </submittedName>
</protein>
<proteinExistence type="predicted"/>
<organism evidence="2">
    <name type="scientific">Cacopsylla melanoneura</name>
    <dbReference type="NCBI Taxonomy" id="428564"/>
    <lineage>
        <taxon>Eukaryota</taxon>
        <taxon>Metazoa</taxon>
        <taxon>Ecdysozoa</taxon>
        <taxon>Arthropoda</taxon>
        <taxon>Hexapoda</taxon>
        <taxon>Insecta</taxon>
        <taxon>Pterygota</taxon>
        <taxon>Neoptera</taxon>
        <taxon>Paraneoptera</taxon>
        <taxon>Hemiptera</taxon>
        <taxon>Sternorrhyncha</taxon>
        <taxon>Psylloidea</taxon>
        <taxon>Psyllidae</taxon>
        <taxon>Psyllinae</taxon>
        <taxon>Cacopsylla</taxon>
    </lineage>
</organism>
<accession>A0A8D9AN51</accession>
<dbReference type="AlphaFoldDB" id="A0A8D9AN51"/>
<evidence type="ECO:0000256" key="1">
    <source>
        <dbReference type="SAM" id="Phobius"/>
    </source>
</evidence>
<dbReference type="EMBL" id="HBUF01575833">
    <property type="protein sequence ID" value="CAG6768279.1"/>
    <property type="molecule type" value="Transcribed_RNA"/>
</dbReference>